<feature type="compositionally biased region" description="Basic and acidic residues" evidence="1">
    <location>
        <begin position="473"/>
        <end position="496"/>
    </location>
</feature>
<proteinExistence type="predicted"/>
<name>A0A1J8R1K7_9AGAM</name>
<accession>A0A1J8R1K7</accession>
<feature type="compositionally biased region" description="Polar residues" evidence="1">
    <location>
        <begin position="57"/>
        <end position="68"/>
    </location>
</feature>
<evidence type="ECO:0000256" key="1">
    <source>
        <dbReference type="SAM" id="MobiDB-lite"/>
    </source>
</evidence>
<feature type="region of interest" description="Disordered" evidence="1">
    <location>
        <begin position="439"/>
        <end position="505"/>
    </location>
</feature>
<evidence type="ECO:0000313" key="2">
    <source>
        <dbReference type="EMBL" id="OJA15618.1"/>
    </source>
</evidence>
<reference evidence="2 3" key="1">
    <citation type="submission" date="2016-03" db="EMBL/GenBank/DDBJ databases">
        <title>Comparative genomics of the ectomycorrhizal sister species Rhizopogon vinicolor and Rhizopogon vesiculosus (Basidiomycota: Boletales) reveals a divergence of the mating type B locus.</title>
        <authorList>
            <person name="Mujic A.B."/>
            <person name="Kuo A."/>
            <person name="Tritt A."/>
            <person name="Lipzen A."/>
            <person name="Chen C."/>
            <person name="Johnson J."/>
            <person name="Sharma A."/>
            <person name="Barry K."/>
            <person name="Grigoriev I.V."/>
            <person name="Spatafora J.W."/>
        </authorList>
    </citation>
    <scope>NUCLEOTIDE SEQUENCE [LARGE SCALE GENOMIC DNA]</scope>
    <source>
        <strain evidence="2 3">AM-OR11-056</strain>
    </source>
</reference>
<keyword evidence="3" id="KW-1185">Reference proteome</keyword>
<feature type="compositionally biased region" description="Polar residues" evidence="1">
    <location>
        <begin position="299"/>
        <end position="311"/>
    </location>
</feature>
<evidence type="ECO:0000313" key="3">
    <source>
        <dbReference type="Proteomes" id="UP000183567"/>
    </source>
</evidence>
<feature type="region of interest" description="Disordered" evidence="1">
    <location>
        <begin position="235"/>
        <end position="273"/>
    </location>
</feature>
<organism evidence="2 3">
    <name type="scientific">Rhizopogon vesiculosus</name>
    <dbReference type="NCBI Taxonomy" id="180088"/>
    <lineage>
        <taxon>Eukaryota</taxon>
        <taxon>Fungi</taxon>
        <taxon>Dikarya</taxon>
        <taxon>Basidiomycota</taxon>
        <taxon>Agaricomycotina</taxon>
        <taxon>Agaricomycetes</taxon>
        <taxon>Agaricomycetidae</taxon>
        <taxon>Boletales</taxon>
        <taxon>Suillineae</taxon>
        <taxon>Rhizopogonaceae</taxon>
        <taxon>Rhizopogon</taxon>
    </lineage>
</organism>
<dbReference type="AlphaFoldDB" id="A0A1J8R1K7"/>
<feature type="region of interest" description="Disordered" evidence="1">
    <location>
        <begin position="188"/>
        <end position="214"/>
    </location>
</feature>
<dbReference type="Proteomes" id="UP000183567">
    <property type="component" value="Unassembled WGS sequence"/>
</dbReference>
<feature type="compositionally biased region" description="Polar residues" evidence="1">
    <location>
        <begin position="329"/>
        <end position="341"/>
    </location>
</feature>
<sequence>MCSPYARSVSPPPNLPAKLRRKSSSASINAPSSFNTDDEDLNSPSPSSPLPSSSPLQTPIRSSSPTHIATRYSHSYITLENSPYGTHMEFDDPPSSPTPLYPRGRSSKHVLNKYGRYLGNEDDILDYQPRSKHNSHVRLSPPSPAHDLPEDDGCDLESMNIHLRETYFATSSERGRWKSSPIIPRTSAAKPYMSGPIRPYRGQSTPVKSTPNTKSSLLEFREFVRRQSTSGVFEDPLRSPFLAASDHNDSEDNRSSSPLPPSSPPTSPMSLALSQPDDCVFINDDMNLDDDCSSDDFNFEQQNTLPVNSENVLPRDAPTPDPERPFTSEHASNAASDAWPSSCTNEATRQLLKFSPTVPLSINTITPTTTAAIEVPRSRSNSPAYVSLGLSAYTNIPSAVTPPLTKEGMRNVGRLAESQTVVPSSPVKTVKKPRLSFGSENEFVQGSSVAQPQPQLARRSSMSRPTSPLKDAGTIKESARPQPERKLKTGLKREDSVASVAPVQKRPRLSEDVDLDVELDACRKQRQRKQKTAADKARSRSVSRLKSKASEGDLGTQVAHIRDELQSPPASDSSCRSSAKPECIPTEPTLLDAEQVEFTGMLVEALATSRASSMDPFALHSALIQTHPHLDTKYDKKQWLKVIPAVLEAGRVRCGMFEKVHSSGTNGEKQARWFYLSEKDEDRERAGLLEELMPKQKRSETKKFKKYYYKPLNKISRWDSEDAI</sequence>
<feature type="compositionally biased region" description="Low complexity" evidence="1">
    <location>
        <begin position="567"/>
        <end position="578"/>
    </location>
</feature>
<feature type="compositionally biased region" description="Low complexity" evidence="1">
    <location>
        <begin position="24"/>
        <end position="33"/>
    </location>
</feature>
<feature type="region of interest" description="Disordered" evidence="1">
    <location>
        <begin position="125"/>
        <end position="153"/>
    </location>
</feature>
<dbReference type="EMBL" id="LVVM01002984">
    <property type="protein sequence ID" value="OJA15618.1"/>
    <property type="molecule type" value="Genomic_DNA"/>
</dbReference>
<protein>
    <submittedName>
        <fullName evidence="2">Uncharacterized protein</fullName>
    </submittedName>
</protein>
<feature type="region of interest" description="Disordered" evidence="1">
    <location>
        <begin position="292"/>
        <end position="341"/>
    </location>
</feature>
<feature type="region of interest" description="Disordered" evidence="1">
    <location>
        <begin position="1"/>
        <end position="68"/>
    </location>
</feature>
<gene>
    <name evidence="2" type="ORF">AZE42_10322</name>
</gene>
<feature type="compositionally biased region" description="Polar residues" evidence="1">
    <location>
        <begin position="439"/>
        <end position="466"/>
    </location>
</feature>
<comment type="caution">
    <text evidence="2">The sequence shown here is derived from an EMBL/GenBank/DDBJ whole genome shotgun (WGS) entry which is preliminary data.</text>
</comment>
<feature type="region of interest" description="Disordered" evidence="1">
    <location>
        <begin position="524"/>
        <end position="583"/>
    </location>
</feature>
<dbReference type="STRING" id="180088.A0A1J8R1K7"/>
<dbReference type="OrthoDB" id="5348546at2759"/>
<feature type="compositionally biased region" description="Pro residues" evidence="1">
    <location>
        <begin position="258"/>
        <end position="267"/>
    </location>
</feature>
<feature type="region of interest" description="Disordered" evidence="1">
    <location>
        <begin position="82"/>
        <end position="107"/>
    </location>
</feature>
<feature type="compositionally biased region" description="Polar residues" evidence="1">
    <location>
        <begin position="202"/>
        <end position="214"/>
    </location>
</feature>